<dbReference type="Gene3D" id="1.10.260.40">
    <property type="entry name" value="lambda repressor-like DNA-binding domains"/>
    <property type="match status" value="1"/>
</dbReference>
<protein>
    <submittedName>
        <fullName evidence="2">XRE family transcriptional regulator</fullName>
    </submittedName>
</protein>
<dbReference type="AlphaFoldDB" id="A0A933RX52"/>
<dbReference type="Proteomes" id="UP000782519">
    <property type="component" value="Unassembled WGS sequence"/>
</dbReference>
<evidence type="ECO:0000259" key="1">
    <source>
        <dbReference type="Pfam" id="PF13744"/>
    </source>
</evidence>
<dbReference type="SUPFAM" id="SSF47413">
    <property type="entry name" value="lambda repressor-like DNA-binding domains"/>
    <property type="match status" value="1"/>
</dbReference>
<dbReference type="EMBL" id="JACRJB010000005">
    <property type="protein sequence ID" value="MBI5128103.1"/>
    <property type="molecule type" value="Genomic_DNA"/>
</dbReference>
<gene>
    <name evidence="2" type="ORF">HZA66_01555</name>
</gene>
<dbReference type="InterPro" id="IPR010982">
    <property type="entry name" value="Lambda_DNA-bd_dom_sf"/>
</dbReference>
<evidence type="ECO:0000313" key="3">
    <source>
        <dbReference type="Proteomes" id="UP000782519"/>
    </source>
</evidence>
<reference evidence="2" key="1">
    <citation type="submission" date="2020-07" db="EMBL/GenBank/DDBJ databases">
        <title>Huge and variable diversity of episymbiotic CPR bacteria and DPANN archaea in groundwater ecosystems.</title>
        <authorList>
            <person name="He C.Y."/>
            <person name="Keren R."/>
            <person name="Whittaker M."/>
            <person name="Farag I.F."/>
            <person name="Doudna J."/>
            <person name="Cate J.H.D."/>
            <person name="Banfield J.F."/>
        </authorList>
    </citation>
    <scope>NUCLEOTIDE SEQUENCE</scope>
    <source>
        <strain evidence="2">NC_groundwater_1818_Pr3_B-0.1um_66_35</strain>
    </source>
</reference>
<name>A0A933RX52_RHOPL</name>
<accession>A0A933RX52</accession>
<evidence type="ECO:0000313" key="2">
    <source>
        <dbReference type="EMBL" id="MBI5128103.1"/>
    </source>
</evidence>
<dbReference type="Pfam" id="PF13744">
    <property type="entry name" value="HTH_37"/>
    <property type="match status" value="1"/>
</dbReference>
<feature type="domain" description="HigA2-like helix-turn-helix" evidence="1">
    <location>
        <begin position="21"/>
        <end position="100"/>
    </location>
</feature>
<dbReference type="InterPro" id="IPR039554">
    <property type="entry name" value="HigA2-like_HTH"/>
</dbReference>
<comment type="caution">
    <text evidence="2">The sequence shown here is derived from an EMBL/GenBank/DDBJ whole genome shotgun (WGS) entry which is preliminary data.</text>
</comment>
<organism evidence="2 3">
    <name type="scientific">Rhodopseudomonas palustris</name>
    <dbReference type="NCBI Taxonomy" id="1076"/>
    <lineage>
        <taxon>Bacteria</taxon>
        <taxon>Pseudomonadati</taxon>
        <taxon>Pseudomonadota</taxon>
        <taxon>Alphaproteobacteria</taxon>
        <taxon>Hyphomicrobiales</taxon>
        <taxon>Nitrobacteraceae</taxon>
        <taxon>Rhodopseudomonas</taxon>
    </lineage>
</organism>
<sequence>MTRTAAKKSTTAEITRGSGNVFADLRLPDAEERQTKLRLVYALNAVIDRSRLSQAAAAARLGLNQPKVSALRNYKLEGFSVERLMTLLTTLDQDVEIVIRKKPRSRAAARISVVAG</sequence>
<dbReference type="GO" id="GO:0003677">
    <property type="term" value="F:DNA binding"/>
    <property type="evidence" value="ECO:0007669"/>
    <property type="project" value="InterPro"/>
</dbReference>
<proteinExistence type="predicted"/>